<dbReference type="AlphaFoldDB" id="A0A511XH50"/>
<reference evidence="7 8" key="1">
    <citation type="submission" date="2019-07" db="EMBL/GenBank/DDBJ databases">
        <title>Whole genome shotgun sequence of Acetobacter oeni NBRC 105207.</title>
        <authorList>
            <person name="Hosoyama A."/>
            <person name="Uohara A."/>
            <person name="Ohji S."/>
            <person name="Ichikawa N."/>
        </authorList>
    </citation>
    <scope>NUCLEOTIDE SEQUENCE [LARGE SCALE GENOMIC DNA]</scope>
    <source>
        <strain evidence="7 8">NBRC 105207</strain>
    </source>
</reference>
<dbReference type="RefSeq" id="WP_260175934.1">
    <property type="nucleotide sequence ID" value="NZ_BJYG01000003.1"/>
</dbReference>
<protein>
    <recommendedName>
        <fullName evidence="6">Glycosyltransferase 2-like domain-containing protein</fullName>
    </recommendedName>
</protein>
<keyword evidence="5" id="KW-0472">Membrane</keyword>
<dbReference type="EMBL" id="BJYG01000003">
    <property type="protein sequence ID" value="GEN62241.1"/>
    <property type="molecule type" value="Genomic_DNA"/>
</dbReference>
<evidence type="ECO:0000256" key="4">
    <source>
        <dbReference type="ARBA" id="ARBA00022679"/>
    </source>
</evidence>
<dbReference type="Proteomes" id="UP000321746">
    <property type="component" value="Unassembled WGS sequence"/>
</dbReference>
<keyword evidence="3" id="KW-0328">Glycosyltransferase</keyword>
<gene>
    <name evidence="7" type="ORF">AOE01nite_04650</name>
</gene>
<evidence type="ECO:0000313" key="7">
    <source>
        <dbReference type="EMBL" id="GEN62241.1"/>
    </source>
</evidence>
<evidence type="ECO:0000256" key="3">
    <source>
        <dbReference type="ARBA" id="ARBA00022676"/>
    </source>
</evidence>
<feature type="domain" description="Glycosyltransferase 2-like" evidence="6">
    <location>
        <begin position="22"/>
        <end position="149"/>
    </location>
</feature>
<evidence type="ECO:0000313" key="8">
    <source>
        <dbReference type="Proteomes" id="UP000321746"/>
    </source>
</evidence>
<evidence type="ECO:0000259" key="6">
    <source>
        <dbReference type="Pfam" id="PF00535"/>
    </source>
</evidence>
<dbReference type="Gene3D" id="3.90.550.10">
    <property type="entry name" value="Spore Coat Polysaccharide Biosynthesis Protein SpsA, Chain A"/>
    <property type="match status" value="1"/>
</dbReference>
<dbReference type="PANTHER" id="PTHR43646">
    <property type="entry name" value="GLYCOSYLTRANSFERASE"/>
    <property type="match status" value="1"/>
</dbReference>
<keyword evidence="4" id="KW-0808">Transferase</keyword>
<dbReference type="CDD" id="cd00761">
    <property type="entry name" value="Glyco_tranf_GTA_type"/>
    <property type="match status" value="1"/>
</dbReference>
<dbReference type="InterPro" id="IPR029044">
    <property type="entry name" value="Nucleotide-diphossugar_trans"/>
</dbReference>
<keyword evidence="2" id="KW-1003">Cell membrane</keyword>
<comment type="caution">
    <text evidence="7">The sequence shown here is derived from an EMBL/GenBank/DDBJ whole genome shotgun (WGS) entry which is preliminary data.</text>
</comment>
<evidence type="ECO:0000256" key="2">
    <source>
        <dbReference type="ARBA" id="ARBA00022475"/>
    </source>
</evidence>
<dbReference type="GO" id="GO:0005886">
    <property type="term" value="C:plasma membrane"/>
    <property type="evidence" value="ECO:0007669"/>
    <property type="project" value="UniProtKB-SubCell"/>
</dbReference>
<evidence type="ECO:0000256" key="1">
    <source>
        <dbReference type="ARBA" id="ARBA00004236"/>
    </source>
</evidence>
<dbReference type="InterPro" id="IPR001173">
    <property type="entry name" value="Glyco_trans_2-like"/>
</dbReference>
<accession>A0A511XH50</accession>
<sequence>MSSMGWMPRFMCDQFSRSLLVVAIPVRDEAEKIGVCLLALAGQMGAAVDHVVLLLNNCTDRTRSVVAGLASSLPFGLTVVERTYPPELAHAGSARREALAVAAEIAGPAGFLFTTDADGCVAPDWLARNLEAFAAGAAAVCGRAVIDPVEARAIPACLHEDDAAEVAYGTLLDQIHDLVDPDPADPWPRHTEHSGASIAVSVAAWKRAGGVPALPLGEDRGFIAALRQVDLPLRHAPDVLVTVSGRTTGRARGGMAETIARRIRCQDEMLDDALEPAVVCLRRAQARVWLKSLMGAAGWTEETTDSLRGLAAFLVLPFEDVMVQTEAHFCGRAWSVLERMSPVLRRQMVRRCDLGWQRAQAEAIVRDLIVRERVLPLVTHCPPEAGNRVSVGEMVR</sequence>
<dbReference type="SUPFAM" id="SSF53448">
    <property type="entry name" value="Nucleotide-diphospho-sugar transferases"/>
    <property type="match status" value="1"/>
</dbReference>
<evidence type="ECO:0000256" key="5">
    <source>
        <dbReference type="ARBA" id="ARBA00023136"/>
    </source>
</evidence>
<proteinExistence type="predicted"/>
<dbReference type="Pfam" id="PF00535">
    <property type="entry name" value="Glycos_transf_2"/>
    <property type="match status" value="1"/>
</dbReference>
<dbReference type="GO" id="GO:0016757">
    <property type="term" value="F:glycosyltransferase activity"/>
    <property type="evidence" value="ECO:0007669"/>
    <property type="project" value="UniProtKB-KW"/>
</dbReference>
<keyword evidence="8" id="KW-1185">Reference proteome</keyword>
<name>A0A511XH50_9PROT</name>
<comment type="subcellular location">
    <subcellularLocation>
        <location evidence="1">Cell membrane</location>
    </subcellularLocation>
</comment>
<organism evidence="7 8">
    <name type="scientific">Acetobacter oeni</name>
    <dbReference type="NCBI Taxonomy" id="304077"/>
    <lineage>
        <taxon>Bacteria</taxon>
        <taxon>Pseudomonadati</taxon>
        <taxon>Pseudomonadota</taxon>
        <taxon>Alphaproteobacteria</taxon>
        <taxon>Acetobacterales</taxon>
        <taxon>Acetobacteraceae</taxon>
        <taxon>Acetobacter</taxon>
    </lineage>
</organism>
<dbReference type="PANTHER" id="PTHR43646:SF2">
    <property type="entry name" value="GLYCOSYLTRANSFERASE 2-LIKE DOMAIN-CONTAINING PROTEIN"/>
    <property type="match status" value="1"/>
</dbReference>